<gene>
    <name evidence="1" type="ORF">EV420DRAFT_1538807</name>
</gene>
<protein>
    <recommendedName>
        <fullName evidence="3">BTB domain-containing protein</fullName>
    </recommendedName>
</protein>
<dbReference type="SUPFAM" id="SSF54695">
    <property type="entry name" value="POZ domain"/>
    <property type="match status" value="1"/>
</dbReference>
<name>A0AA39KDJ9_ARMTA</name>
<dbReference type="AlphaFoldDB" id="A0AA39KDJ9"/>
<evidence type="ECO:0008006" key="3">
    <source>
        <dbReference type="Google" id="ProtNLM"/>
    </source>
</evidence>
<organism evidence="1 2">
    <name type="scientific">Armillaria tabescens</name>
    <name type="common">Ringless honey mushroom</name>
    <name type="synonym">Agaricus tabescens</name>
    <dbReference type="NCBI Taxonomy" id="1929756"/>
    <lineage>
        <taxon>Eukaryota</taxon>
        <taxon>Fungi</taxon>
        <taxon>Dikarya</taxon>
        <taxon>Basidiomycota</taxon>
        <taxon>Agaricomycotina</taxon>
        <taxon>Agaricomycetes</taxon>
        <taxon>Agaricomycetidae</taxon>
        <taxon>Agaricales</taxon>
        <taxon>Marasmiineae</taxon>
        <taxon>Physalacriaceae</taxon>
        <taxon>Desarmillaria</taxon>
    </lineage>
</organism>
<reference evidence="1" key="1">
    <citation type="submission" date="2023-06" db="EMBL/GenBank/DDBJ databases">
        <authorList>
            <consortium name="Lawrence Berkeley National Laboratory"/>
            <person name="Ahrendt S."/>
            <person name="Sahu N."/>
            <person name="Indic B."/>
            <person name="Wong-Bajracharya J."/>
            <person name="Merenyi Z."/>
            <person name="Ke H.-M."/>
            <person name="Monk M."/>
            <person name="Kocsube S."/>
            <person name="Drula E."/>
            <person name="Lipzen A."/>
            <person name="Balint B."/>
            <person name="Henrissat B."/>
            <person name="Andreopoulos B."/>
            <person name="Martin F.M."/>
            <person name="Harder C.B."/>
            <person name="Rigling D."/>
            <person name="Ford K.L."/>
            <person name="Foster G.D."/>
            <person name="Pangilinan J."/>
            <person name="Papanicolaou A."/>
            <person name="Barry K."/>
            <person name="LaButti K."/>
            <person name="Viragh M."/>
            <person name="Koriabine M."/>
            <person name="Yan M."/>
            <person name="Riley R."/>
            <person name="Champramary S."/>
            <person name="Plett K.L."/>
            <person name="Tsai I.J."/>
            <person name="Slot J."/>
            <person name="Sipos G."/>
            <person name="Plett J."/>
            <person name="Nagy L.G."/>
            <person name="Grigoriev I.V."/>
        </authorList>
    </citation>
    <scope>NUCLEOTIDE SEQUENCE</scope>
    <source>
        <strain evidence="1">CCBAS 213</strain>
    </source>
</reference>
<accession>A0AA39KDJ9</accession>
<sequence length="261" mass="29537">MSSLTPGFSLAMDDKPPSKAYQRNPEFYWEPVTFLVEDQLFKVTRHMLEKSSKTFLTAVLPREDTAAVAGSDDEHPVVIPGVRRADFENLLKSIVHAEQKAIPQFSQDEWFSVLDLATRWRMADVRRMAILEITLLNSMKDVEQVVLGKEYAVVGWVRSGYWALTKRKTVVSTYSAKRLTLPTCLKVWQAQVSILNAAALRGYGPDNLEDQILNDIFASELDVVYQQSLAFGDEPRLFMPNFSKIGLPAFLVPPPLTLTRK</sequence>
<proteinExistence type="predicted"/>
<dbReference type="Gene3D" id="3.30.710.10">
    <property type="entry name" value="Potassium Channel Kv1.1, Chain A"/>
    <property type="match status" value="1"/>
</dbReference>
<dbReference type="RefSeq" id="XP_060331420.1">
    <property type="nucleotide sequence ID" value="XM_060473024.1"/>
</dbReference>
<dbReference type="EMBL" id="JAUEPS010000015">
    <property type="protein sequence ID" value="KAK0459194.1"/>
    <property type="molecule type" value="Genomic_DNA"/>
</dbReference>
<dbReference type="Proteomes" id="UP001175211">
    <property type="component" value="Unassembled WGS sequence"/>
</dbReference>
<keyword evidence="2" id="KW-1185">Reference proteome</keyword>
<dbReference type="GeneID" id="85356572"/>
<dbReference type="InterPro" id="IPR011333">
    <property type="entry name" value="SKP1/BTB/POZ_sf"/>
</dbReference>
<evidence type="ECO:0000313" key="2">
    <source>
        <dbReference type="Proteomes" id="UP001175211"/>
    </source>
</evidence>
<evidence type="ECO:0000313" key="1">
    <source>
        <dbReference type="EMBL" id="KAK0459194.1"/>
    </source>
</evidence>
<comment type="caution">
    <text evidence="1">The sequence shown here is derived from an EMBL/GenBank/DDBJ whole genome shotgun (WGS) entry which is preliminary data.</text>
</comment>